<keyword evidence="4" id="KW-0804">Transcription</keyword>
<evidence type="ECO:0000313" key="7">
    <source>
        <dbReference type="EMBL" id="MFD2523353.1"/>
    </source>
</evidence>
<dbReference type="InterPro" id="IPR013325">
    <property type="entry name" value="RNA_pol_sigma_r2"/>
</dbReference>
<dbReference type="Gene3D" id="1.10.1740.10">
    <property type="match status" value="1"/>
</dbReference>
<dbReference type="NCBIfam" id="TIGR02937">
    <property type="entry name" value="sigma70-ECF"/>
    <property type="match status" value="1"/>
</dbReference>
<dbReference type="InterPro" id="IPR014284">
    <property type="entry name" value="RNA_pol_sigma-70_dom"/>
</dbReference>
<dbReference type="PANTHER" id="PTHR43133">
    <property type="entry name" value="RNA POLYMERASE ECF-TYPE SIGMA FACTO"/>
    <property type="match status" value="1"/>
</dbReference>
<evidence type="ECO:0000256" key="1">
    <source>
        <dbReference type="ARBA" id="ARBA00010641"/>
    </source>
</evidence>
<dbReference type="InterPro" id="IPR039425">
    <property type="entry name" value="RNA_pol_sigma-70-like"/>
</dbReference>
<evidence type="ECO:0000256" key="2">
    <source>
        <dbReference type="ARBA" id="ARBA00023015"/>
    </source>
</evidence>
<evidence type="ECO:0000256" key="3">
    <source>
        <dbReference type="ARBA" id="ARBA00023082"/>
    </source>
</evidence>
<dbReference type="RefSeq" id="WP_340233041.1">
    <property type="nucleotide sequence ID" value="NZ_JBBEWC010000001.1"/>
</dbReference>
<keyword evidence="3" id="KW-0731">Sigma factor</keyword>
<dbReference type="EMBL" id="JBHULC010000038">
    <property type="protein sequence ID" value="MFD2523353.1"/>
    <property type="molecule type" value="Genomic_DNA"/>
</dbReference>
<name>A0ABW5JE19_9BACT</name>
<dbReference type="SUPFAM" id="SSF88659">
    <property type="entry name" value="Sigma3 and sigma4 domains of RNA polymerase sigma factors"/>
    <property type="match status" value="1"/>
</dbReference>
<evidence type="ECO:0000259" key="6">
    <source>
        <dbReference type="Pfam" id="PF08281"/>
    </source>
</evidence>
<feature type="domain" description="RNA polymerase sigma-70 region 2" evidence="5">
    <location>
        <begin position="12"/>
        <end position="78"/>
    </location>
</feature>
<dbReference type="Pfam" id="PF08281">
    <property type="entry name" value="Sigma70_r4_2"/>
    <property type="match status" value="1"/>
</dbReference>
<sequence>MDSKEKQFLELLDAHKGILYKVGRMYTNTVADREDLHQEIIIQLWKSYDNFKGESMFSSWMYRVAVNTAITYFKNEKRHSGALSYEQIQEPAQENYNAEKDQQMEVFYAAVQQLNPVEKAIIFYYMEGLSHKDIGMQLGITEVNTRVKLNRIKEKLQQLIKKTDYES</sequence>
<evidence type="ECO:0000259" key="5">
    <source>
        <dbReference type="Pfam" id="PF04542"/>
    </source>
</evidence>
<dbReference type="SUPFAM" id="SSF88946">
    <property type="entry name" value="Sigma2 domain of RNA polymerase sigma factors"/>
    <property type="match status" value="1"/>
</dbReference>
<keyword evidence="2" id="KW-0805">Transcription regulation</keyword>
<dbReference type="Gene3D" id="1.10.10.10">
    <property type="entry name" value="Winged helix-like DNA-binding domain superfamily/Winged helix DNA-binding domain"/>
    <property type="match status" value="1"/>
</dbReference>
<dbReference type="PANTHER" id="PTHR43133:SF45">
    <property type="entry name" value="RNA POLYMERASE ECF-TYPE SIGMA FACTOR"/>
    <property type="match status" value="1"/>
</dbReference>
<dbReference type="Pfam" id="PF04542">
    <property type="entry name" value="Sigma70_r2"/>
    <property type="match status" value="1"/>
</dbReference>
<comment type="similarity">
    <text evidence="1">Belongs to the sigma-70 factor family. ECF subfamily.</text>
</comment>
<feature type="domain" description="RNA polymerase sigma factor 70 region 4 type 2" evidence="6">
    <location>
        <begin position="107"/>
        <end position="156"/>
    </location>
</feature>
<dbReference type="InterPro" id="IPR036388">
    <property type="entry name" value="WH-like_DNA-bd_sf"/>
</dbReference>
<dbReference type="InterPro" id="IPR007627">
    <property type="entry name" value="RNA_pol_sigma70_r2"/>
</dbReference>
<accession>A0ABW5JE19</accession>
<evidence type="ECO:0000256" key="4">
    <source>
        <dbReference type="ARBA" id="ARBA00023163"/>
    </source>
</evidence>
<comment type="caution">
    <text evidence="7">The sequence shown here is derived from an EMBL/GenBank/DDBJ whole genome shotgun (WGS) entry which is preliminary data.</text>
</comment>
<proteinExistence type="inferred from homology"/>
<dbReference type="InterPro" id="IPR013249">
    <property type="entry name" value="RNA_pol_sigma70_r4_t2"/>
</dbReference>
<gene>
    <name evidence="7" type="ORF">ACFSR2_20820</name>
</gene>
<keyword evidence="8" id="KW-1185">Reference proteome</keyword>
<dbReference type="Proteomes" id="UP001597510">
    <property type="component" value="Unassembled WGS sequence"/>
</dbReference>
<protein>
    <submittedName>
        <fullName evidence="7">RNA polymerase sigma factor</fullName>
    </submittedName>
</protein>
<dbReference type="InterPro" id="IPR013324">
    <property type="entry name" value="RNA_pol_sigma_r3/r4-like"/>
</dbReference>
<evidence type="ECO:0000313" key="8">
    <source>
        <dbReference type="Proteomes" id="UP001597510"/>
    </source>
</evidence>
<reference evidence="8" key="1">
    <citation type="journal article" date="2019" name="Int. J. Syst. Evol. Microbiol.">
        <title>The Global Catalogue of Microorganisms (GCM) 10K type strain sequencing project: providing services to taxonomists for standard genome sequencing and annotation.</title>
        <authorList>
            <consortium name="The Broad Institute Genomics Platform"/>
            <consortium name="The Broad Institute Genome Sequencing Center for Infectious Disease"/>
            <person name="Wu L."/>
            <person name="Ma J."/>
        </authorList>
    </citation>
    <scope>NUCLEOTIDE SEQUENCE [LARGE SCALE GENOMIC DNA]</scope>
    <source>
        <strain evidence="8">KCTC 52344</strain>
    </source>
</reference>
<organism evidence="7 8">
    <name type="scientific">Emticicia soli</name>
    <dbReference type="NCBI Taxonomy" id="2027878"/>
    <lineage>
        <taxon>Bacteria</taxon>
        <taxon>Pseudomonadati</taxon>
        <taxon>Bacteroidota</taxon>
        <taxon>Cytophagia</taxon>
        <taxon>Cytophagales</taxon>
        <taxon>Leadbetterellaceae</taxon>
        <taxon>Emticicia</taxon>
    </lineage>
</organism>